<evidence type="ECO:0000313" key="1">
    <source>
        <dbReference type="EMBL" id="AAC82797.1"/>
    </source>
</evidence>
<keyword evidence="3" id="KW-1185">Reference proteome</keyword>
<reference evidence="1" key="14">
    <citation type="submission" date="1998-01" db="EMBL/GenBank/DDBJ databases">
        <authorList>
            <person name="Ng W.L."/>
            <person name="Ciufo S.A."/>
            <person name="Smith T.M."/>
            <person name="Bumgarner R.E."/>
            <person name="Loretz C."/>
            <person name="Baskin D."/>
            <person name="Faust J."/>
            <person name="Seto J."/>
            <person name="Slagel J."/>
            <person name="Hood L."/>
            <person name="DasSarma S."/>
        </authorList>
    </citation>
    <scope>NUCLEOTIDE SEQUENCE</scope>
    <source>
        <strain evidence="1">NRC-1</strain>
        <plasmid evidence="1">pNRC100</plasmid>
    </source>
</reference>
<dbReference type="Proteomes" id="UP000000554">
    <property type="component" value="Plasmid pNRC100"/>
</dbReference>
<dbReference type="EMBL" id="AF016485">
    <property type="protein sequence ID" value="AAC82797.1"/>
    <property type="molecule type" value="Genomic_DNA"/>
</dbReference>
<reference evidence="1" key="8">
    <citation type="journal article" date="1993" name="J. Bacteriol.">
        <title>Minimal replication origin of the 200-kilobase Halobacterium plasmid pNRC100.</title>
        <authorList>
            <person name="Ng W.L."/>
            <person name="DasSarma S."/>
        </authorList>
    </citation>
    <scope>NUCLEOTIDE SEQUENCE</scope>
    <source>
        <strain evidence="1">NRC-1</strain>
    </source>
</reference>
<reference evidence="1" key="1">
    <citation type="journal article" date="1987" name="Mol. Microbiol.">
        <title>A plasmid-encoded gas vesicle protein gene in a halophilic archaebacterium.</title>
        <authorList>
            <person name="DasSarma S."/>
            <person name="Damerval T."/>
            <person name="Jones J.G."/>
            <person name="Tandeau de Marsac N."/>
        </authorList>
    </citation>
    <scope>NUCLEOTIDE SEQUENCE</scope>
    <source>
        <strain evidence="1">NRC-1</strain>
    </source>
</reference>
<geneLocation type="plasmid" evidence="2 3">
    <name>pNRC200</name>
</geneLocation>
<evidence type="ECO:0000313" key="2">
    <source>
        <dbReference type="EMBL" id="AAG20715.1"/>
    </source>
</evidence>
<reference evidence="1 3" key="13">
    <citation type="journal article" date="1998" name="Genome Res.">
        <title>Snapshot of a large dynamic replicon in a halophilic archaeon: megaplasmid or minichromosome?</title>
        <authorList>
            <person name="Ng W.V."/>
            <person name="Ciufo S.A."/>
            <person name="Smith T.M."/>
            <person name="Bumgarner R.E."/>
            <person name="Baskin D."/>
            <person name="Faust J."/>
            <person name="Hall B."/>
            <person name="Loretz C."/>
            <person name="Seto J."/>
            <person name="Slagel J."/>
            <person name="Hood L."/>
            <person name="DasSarma S."/>
        </authorList>
    </citation>
    <scope>NUCLEOTIDE SEQUENCE [LARGE SCALE GENOMIC DNA]</scope>
    <source>
        <strain evidence="3">ATCC 700922 / JCM 11081 / NRC-1</strain>
        <strain evidence="1">NRC-1</strain>
        <plasmid evidence="3">Plasmid pNRC100</plasmid>
    </source>
</reference>
<dbReference type="PATRIC" id="fig|64091.14.peg.2089"/>
<keyword evidence="1" id="KW-0614">Plasmid</keyword>
<reference evidence="1" key="4">
    <citation type="journal article" date="1991" name="J. Bacteriol.">
        <title>Structure of the gas vesicle plasmid in Halobacterium halobium inversion isomers, inverted repeats, and insertion sequences.</title>
        <authorList>
            <person name="Ng W.L."/>
            <person name="Kothakota S."/>
            <person name="DasSarma S."/>
        </authorList>
    </citation>
    <scope>NUCLEOTIDE SEQUENCE</scope>
    <source>
        <strain evidence="1">NRC-1</strain>
    </source>
</reference>
<reference evidence="1" key="10">
    <citation type="journal article" date="1994" name="Syst. Appl. Microbiol.">
        <title>Large deletions in class III gas vesicle-deficient mutants of Halobacterium halobium.</title>
        <authorList>
            <person name="Ng W.L."/>
            <person name="Arora P."/>
            <person name="DasSarma S."/>
        </authorList>
    </citation>
    <scope>NUCLEOTIDE SEQUENCE</scope>
    <source>
        <strain evidence="1">NRC-1</strain>
        <plasmid evidence="1">pNRC100</plasmid>
    </source>
</reference>
<dbReference type="EMBL" id="AE004438">
    <property type="protein sequence ID" value="AAG20715.1"/>
    <property type="molecule type" value="Genomic_DNA"/>
</dbReference>
<gene>
    <name evidence="2" type="ordered locus">VNG_6017H</name>
</gene>
<reference evidence="1" key="5">
    <citation type="journal article" date="1992" name="Gene">
        <title>Genetic transformation of a halophilic archaebacterium with a gas vesicle gene cluster restores its ability to float.</title>
        <authorList>
            <person name="Halladay J.T."/>
            <person name="Ng W.L."/>
            <person name="DasSarma S."/>
        </authorList>
    </citation>
    <scope>NUCLEOTIDE SEQUENCE</scope>
    <source>
        <strain evidence="1">NRC-1</strain>
    </source>
</reference>
<evidence type="ECO:0000313" key="3">
    <source>
        <dbReference type="Proteomes" id="UP000000554"/>
    </source>
</evidence>
<reference evidence="1" key="2">
    <citation type="journal article" date="1989" name="Nucleic Acids Res.">
        <title>Analysis of insertion mutants reveals two new genes in the pNRC100 gas vesicle gene cluster of Halobacterium halobium.</title>
        <authorList>
            <person name="Jones J.G."/>
            <person name="Hackett N.R."/>
            <person name="Halladay J.T."/>
            <person name="Scothorn D.J."/>
            <person name="Yang C.F."/>
            <person name="Ng W.L."/>
            <person name="DasSarma S."/>
        </authorList>
    </citation>
    <scope>NUCLEOTIDE SEQUENCE</scope>
    <source>
        <strain evidence="1">NRC-1</strain>
    </source>
</reference>
<dbReference type="KEGG" id="hal:AAC82797.1"/>
<dbReference type="AlphaFoldDB" id="O51967"/>
<name>O51967_HALSA</name>
<reference evidence="1 3" key="15">
    <citation type="journal article" date="2000" name="Proc. Natl. Acad. Sci. U.S.A.">
        <title>Genome sequence of Halobacterium species NRC-1.</title>
        <authorList>
            <person name="Ng W.V."/>
            <person name="Kennedy S.P."/>
            <person name="Mahairas G.G."/>
            <person name="Berquist B."/>
            <person name="Pan M."/>
            <person name="Shukla H.D."/>
            <person name="Lasky S.R."/>
            <person name="Baliga N.S."/>
            <person name="Thorsson V."/>
            <person name="Sbrogna J."/>
            <person name="Swartzell S."/>
            <person name="Weir D."/>
            <person name="Hall J."/>
            <person name="Dahl T.A."/>
            <person name="Welti R."/>
            <person name="Goo Y.A."/>
            <person name="Leithauser B."/>
            <person name="Keller K."/>
            <person name="Cruz R."/>
            <person name="Danson M.J."/>
            <person name="Hough D.W."/>
            <person name="Maddocks D.G."/>
            <person name="Jablonski P.E."/>
            <person name="Krebs M.P."/>
            <person name="Angevine C.M."/>
            <person name="Dale H."/>
            <person name="Isenbarger T.A."/>
            <person name="Peck R.F."/>
            <person name="Pohlschroder M."/>
            <person name="Spudich J.L."/>
            <person name="Jung K.W."/>
            <person name="Alam M."/>
            <person name="Freitas T."/>
            <person name="Hou S."/>
            <person name="Daniels C.J."/>
            <person name="Dennis P.P."/>
            <person name="Omer A.D."/>
            <person name="Ebhardt H."/>
            <person name="Lowe T.M."/>
            <person name="Liang P."/>
            <person name="Riley M."/>
            <person name="Hood L."/>
            <person name="DasSarma S."/>
        </authorList>
    </citation>
    <scope>NUCLEOTIDE SEQUENCE [LARGE SCALE GENOMIC DNA]</scope>
    <source>
        <strain evidence="3">ATCC 700922 / JCM 11081 / NRC-1</strain>
        <strain evidence="1">NRC-1</strain>
        <plasmid evidence="3">Plasmid pNRC100</plasmid>
        <plasmid evidence="3">Plasmid pNRC200</plasmid>
    </source>
</reference>
<dbReference type="PIR" id="T08230">
    <property type="entry name" value="T08230"/>
</dbReference>
<organism evidence="1 3">
    <name type="scientific">Halobacterium salinarum (strain ATCC 700922 / JCM 11081 / NRC-1)</name>
    <name type="common">Halobacterium halobium</name>
    <dbReference type="NCBI Taxonomy" id="64091"/>
    <lineage>
        <taxon>Archaea</taxon>
        <taxon>Methanobacteriati</taxon>
        <taxon>Methanobacteriota</taxon>
        <taxon>Stenosarchaea group</taxon>
        <taxon>Halobacteria</taxon>
        <taxon>Halobacteriales</taxon>
        <taxon>Halobacteriaceae</taxon>
        <taxon>Halobacterium</taxon>
        <taxon>Halobacterium salinarum NRC-34001</taxon>
    </lineage>
</organism>
<accession>O51967</accession>
<reference evidence="1" key="9">
    <citation type="journal article" date="1994" name="J. Bacteriol.">
        <title>Wild-type gas vesicle formation requires at least ten genes in the gvp gene cluster of Halobacterium halobium plasmid pNRC100.</title>
        <authorList>
            <person name="DasSarma S."/>
            <person name="Arora P."/>
            <person name="Lin F."/>
            <person name="Molinari E."/>
            <person name="Yin L.R."/>
        </authorList>
    </citation>
    <scope>NUCLEOTIDE SEQUENCE</scope>
    <source>
        <strain evidence="1">NRC-1</strain>
    </source>
</reference>
<reference evidence="1" key="3">
    <citation type="journal article" date="1991" name="Gene">
        <title>Structure and organization of the gas vesicle gene cluster on the Halobacterium halobium plasmid pNRC100.</title>
        <authorList>
            <person name="Jones J.G."/>
            <person name="Young D.C."/>
            <person name="DasSarma S."/>
        </authorList>
    </citation>
    <scope>NUCLEOTIDE SEQUENCE</scope>
    <source>
        <strain evidence="1">NRC-1</strain>
    </source>
</reference>
<dbReference type="HOGENOM" id="CLU_1352099_0_0_2"/>
<sequence>MGQLPGKARETRRTNRHPHTGTWRVIAVAHWRVRLYSTTIPLRERYRSPGESEDRVRRCRPRQWARRLSPNPIRNDSDQREQWSCPSCHRKFRSHRGLQRHYDTNREHAEAMIDVDRELEQDESTSAGTEWVEFVDRVETFCKLSDGFDESEITVTHDSATHCVRISGAHENSIDTSPVSETIDGDVEWRSSGRYLVLSFPL</sequence>
<reference evidence="1" key="12">
    <citation type="journal article" date="1997" name="FEMS Microbiol. Lett.">
        <title>Genetic analysis of gas vesicle formation in haloarchaea.</title>
        <authorList>
            <person name="DasSarma S."/>
            <person name="Arora P."/>
        </authorList>
    </citation>
    <scope>NUCLEOTIDE SEQUENCE</scope>
    <source>
        <strain evidence="1">NRC-1</strain>
        <plasmid evidence="1">pNRC100</plasmid>
    </source>
</reference>
<reference evidence="1" key="6">
    <citation type="journal article" date="1993" name="Experientia">
        <title>Identification and analysis of the gas vesicle gene cluster on an unstable plasmid of Halobacterium halobium.</title>
        <authorList>
            <person name="DasSarma S."/>
        </authorList>
    </citation>
    <scope>NUCLEOTIDE SEQUENCE</scope>
    <source>
        <strain evidence="1">NRC-1</strain>
    </source>
</reference>
<proteinExistence type="predicted"/>
<geneLocation type="plasmid" evidence="1 3">
    <name>pNRC100</name>
</geneLocation>
<reference evidence="1" key="11">
    <citation type="book" date="1995" name="ARCHAEA: A LABORATORY MANUAL - HALOPHILES: 253-255" publisher="Cold Spring Harbor Laboratory Press">
        <title>Natural plasmids and plasmid vectors of halophiles.</title>
        <authorList>
            <person name="DasSarma S."/>
            <person name="Robb F.T."/>
            <person name="Place A.R."/>
            <person name="Sowers K.R."/>
            <person name="Schreier H.J."/>
            <person name="DasSarma S. and Fleischmann"/>
            <person name="E.M."/>
        </authorList>
    </citation>
    <scope>NUCLEOTIDE SEQUENCE</scope>
    <source>
        <strain evidence="1">NRC-1</strain>
        <plasmid evidence="1">pNRC100</plasmid>
    </source>
</reference>
<dbReference type="Proteomes" id="UP000000554">
    <property type="component" value="Plasmid pNRC200"/>
</dbReference>
<protein>
    <submittedName>
        <fullName evidence="2">Vng6017h</fullName>
    </submittedName>
</protein>
<dbReference type="KEGG" id="hal:VNG_6017H"/>
<reference evidence="1" key="7">
    <citation type="journal article" date="1993" name="J. Bacteriol.">
        <title>The rightward gas vesicle operon in Halobacterium plasmid pNRC100: identification of the gvpA and gvpC gene products by use of antibody probes and genetic analysis of the region downstream of gvpC.</title>
        <authorList>
            <person name="Halladay J.T."/>
            <person name="Jones J.G."/>
            <person name="Lin F."/>
            <person name="MacDonald A.B."/>
            <person name="DasSarma S."/>
        </authorList>
    </citation>
    <scope>NUCLEOTIDE SEQUENCE</scope>
    <source>
        <strain evidence="1">NRC-1</strain>
    </source>
</reference>
<dbReference type="OrthoDB" id="381487at2157"/>